<dbReference type="InterPro" id="IPR004607">
    <property type="entry name" value="GART"/>
</dbReference>
<organism evidence="11 12">
    <name type="scientific">Pichia inconspicua</name>
    <dbReference type="NCBI Taxonomy" id="52247"/>
    <lineage>
        <taxon>Eukaryota</taxon>
        <taxon>Fungi</taxon>
        <taxon>Dikarya</taxon>
        <taxon>Ascomycota</taxon>
        <taxon>Saccharomycotina</taxon>
        <taxon>Pichiomycetes</taxon>
        <taxon>Pichiales</taxon>
        <taxon>Pichiaceae</taxon>
        <taxon>Pichia</taxon>
    </lineage>
</organism>
<dbReference type="NCBIfam" id="TIGR00639">
    <property type="entry name" value="PurN"/>
    <property type="match status" value="1"/>
</dbReference>
<evidence type="ECO:0000313" key="12">
    <source>
        <dbReference type="Proteomes" id="UP000307173"/>
    </source>
</evidence>
<dbReference type="PROSITE" id="PS00373">
    <property type="entry name" value="GART"/>
    <property type="match status" value="1"/>
</dbReference>
<dbReference type="EMBL" id="SELW01000677">
    <property type="protein sequence ID" value="TID13533.1"/>
    <property type="molecule type" value="Genomic_DNA"/>
</dbReference>
<evidence type="ECO:0000256" key="9">
    <source>
        <dbReference type="ARBA" id="ARBA00047664"/>
    </source>
</evidence>
<evidence type="ECO:0000256" key="5">
    <source>
        <dbReference type="ARBA" id="ARBA00022755"/>
    </source>
</evidence>
<evidence type="ECO:0000256" key="4">
    <source>
        <dbReference type="ARBA" id="ARBA00022679"/>
    </source>
</evidence>
<dbReference type="FunFam" id="3.40.50.170:FF:000009">
    <property type="entry name" value="Phosphoribosylglycinamide formyltransferase (Eurofung)"/>
    <property type="match status" value="1"/>
</dbReference>
<protein>
    <recommendedName>
        <fullName evidence="3">Phosphoribosylglycinamide formyltransferase</fullName>
        <ecNumber evidence="2">2.1.2.2</ecNumber>
    </recommendedName>
    <alternativeName>
        <fullName evidence="8">5'-phosphoribosylglycinamide transformylase</fullName>
    </alternativeName>
    <alternativeName>
        <fullName evidence="7">GAR transformylase</fullName>
    </alternativeName>
</protein>
<gene>
    <name evidence="11" type="ORF">CANINC_004891</name>
</gene>
<name>A0A4T0WUS9_9ASCO</name>
<evidence type="ECO:0000256" key="6">
    <source>
        <dbReference type="ARBA" id="ARBA00038440"/>
    </source>
</evidence>
<comment type="catalytic activity">
    <reaction evidence="9">
        <text>N(1)-(5-phospho-beta-D-ribosyl)glycinamide + (6R)-10-formyltetrahydrofolate = N(2)-formyl-N(1)-(5-phospho-beta-D-ribosyl)glycinamide + (6S)-5,6,7,8-tetrahydrofolate + H(+)</text>
        <dbReference type="Rhea" id="RHEA:15053"/>
        <dbReference type="ChEBI" id="CHEBI:15378"/>
        <dbReference type="ChEBI" id="CHEBI:57453"/>
        <dbReference type="ChEBI" id="CHEBI:143788"/>
        <dbReference type="ChEBI" id="CHEBI:147286"/>
        <dbReference type="ChEBI" id="CHEBI:195366"/>
        <dbReference type="EC" id="2.1.2.2"/>
    </reaction>
</comment>
<sequence>MALPKIVVLISGSGSNLQALIDASAGENIKLKGSIVKVISSSPKAYGLTRAEKADIPTVVHTLKSYYEGIPKENKEERKTARDKFDADLAEMILKEKPDLVVCAGWMLILSLACLNPLTKAGIPIINLHPDLPGTFEGTHAIERSWEAGQKGDINKGGCMVHYVIEAVDLGEPLIVKELEVTKGETVDEWEEKIHKLEHIAIVEGAQKALDNAAKVAKAAPVDVERVSSANDLETEMDKLSLSK</sequence>
<dbReference type="PANTHER" id="PTHR43369">
    <property type="entry name" value="PHOSPHORIBOSYLGLYCINAMIDE FORMYLTRANSFERASE"/>
    <property type="match status" value="1"/>
</dbReference>
<keyword evidence="12" id="KW-1185">Reference proteome</keyword>
<dbReference type="PANTHER" id="PTHR43369:SF2">
    <property type="entry name" value="PHOSPHORIBOSYLGLYCINAMIDE FORMYLTRANSFERASE"/>
    <property type="match status" value="1"/>
</dbReference>
<comment type="pathway">
    <text evidence="1">Purine metabolism; IMP biosynthesis via de novo pathway; N(2)-formyl-N(1)-(5-phospho-D-ribosyl)glycinamide from N(1)-(5-phospho-D-ribosyl)glycinamide (10-formyl THF route): step 1/1.</text>
</comment>
<dbReference type="Gene3D" id="3.40.50.170">
    <property type="entry name" value="Formyl transferase, N-terminal domain"/>
    <property type="match status" value="1"/>
</dbReference>
<dbReference type="HAMAP" id="MF_01930">
    <property type="entry name" value="PurN"/>
    <property type="match status" value="1"/>
</dbReference>
<evidence type="ECO:0000256" key="3">
    <source>
        <dbReference type="ARBA" id="ARBA00022076"/>
    </source>
</evidence>
<proteinExistence type="inferred from homology"/>
<evidence type="ECO:0000256" key="8">
    <source>
        <dbReference type="ARBA" id="ARBA00041682"/>
    </source>
</evidence>
<dbReference type="InterPro" id="IPR002376">
    <property type="entry name" value="Formyl_transf_N"/>
</dbReference>
<accession>A0A4T0WUS9</accession>
<feature type="domain" description="Formyl transferase N-terminal" evidence="10">
    <location>
        <begin position="5"/>
        <end position="204"/>
    </location>
</feature>
<dbReference type="CDD" id="cd08645">
    <property type="entry name" value="FMT_core_GART"/>
    <property type="match status" value="1"/>
</dbReference>
<dbReference type="UniPathway" id="UPA00074">
    <property type="reaction ID" value="UER00126"/>
</dbReference>
<dbReference type="InterPro" id="IPR001555">
    <property type="entry name" value="GART_AS"/>
</dbReference>
<evidence type="ECO:0000256" key="7">
    <source>
        <dbReference type="ARBA" id="ARBA00041324"/>
    </source>
</evidence>
<dbReference type="GO" id="GO:0005737">
    <property type="term" value="C:cytoplasm"/>
    <property type="evidence" value="ECO:0007669"/>
    <property type="project" value="TreeGrafter"/>
</dbReference>
<dbReference type="STRING" id="52247.A0A4T0WUS9"/>
<dbReference type="OrthoDB" id="5575075at2759"/>
<dbReference type="SUPFAM" id="SSF53328">
    <property type="entry name" value="Formyltransferase"/>
    <property type="match status" value="1"/>
</dbReference>
<reference evidence="11 12" key="1">
    <citation type="journal article" date="2019" name="Front. Genet.">
        <title>Whole-Genome Sequencing of the Opportunistic Yeast Pathogen Candida inconspicua Uncovers Its Hybrid Origin.</title>
        <authorList>
            <person name="Mixao V."/>
            <person name="Hansen A.P."/>
            <person name="Saus E."/>
            <person name="Boekhout T."/>
            <person name="Lass-Florl C."/>
            <person name="Gabaldon T."/>
        </authorList>
    </citation>
    <scope>NUCLEOTIDE SEQUENCE [LARGE SCALE GENOMIC DNA]</scope>
    <source>
        <strain evidence="11 12">CBS 180</strain>
    </source>
</reference>
<comment type="similarity">
    <text evidence="6">Belongs to the GART family.</text>
</comment>
<evidence type="ECO:0000256" key="2">
    <source>
        <dbReference type="ARBA" id="ARBA00012254"/>
    </source>
</evidence>
<evidence type="ECO:0000313" key="11">
    <source>
        <dbReference type="EMBL" id="TID13533.1"/>
    </source>
</evidence>
<keyword evidence="4" id="KW-0808">Transferase</keyword>
<dbReference type="EC" id="2.1.2.2" evidence="2"/>
<keyword evidence="5" id="KW-0658">Purine biosynthesis</keyword>
<dbReference type="GO" id="GO:0004644">
    <property type="term" value="F:phosphoribosylglycinamide formyltransferase activity"/>
    <property type="evidence" value="ECO:0007669"/>
    <property type="project" value="UniProtKB-EC"/>
</dbReference>
<comment type="caution">
    <text evidence="11">The sequence shown here is derived from an EMBL/GenBank/DDBJ whole genome shotgun (WGS) entry which is preliminary data.</text>
</comment>
<dbReference type="Pfam" id="PF00551">
    <property type="entry name" value="Formyl_trans_N"/>
    <property type="match status" value="1"/>
</dbReference>
<dbReference type="GO" id="GO:0006189">
    <property type="term" value="P:'de novo' IMP biosynthetic process"/>
    <property type="evidence" value="ECO:0007669"/>
    <property type="project" value="UniProtKB-UniPathway"/>
</dbReference>
<evidence type="ECO:0000259" key="10">
    <source>
        <dbReference type="Pfam" id="PF00551"/>
    </source>
</evidence>
<evidence type="ECO:0000256" key="1">
    <source>
        <dbReference type="ARBA" id="ARBA00005054"/>
    </source>
</evidence>
<dbReference type="Proteomes" id="UP000307173">
    <property type="component" value="Unassembled WGS sequence"/>
</dbReference>
<dbReference type="AlphaFoldDB" id="A0A4T0WUS9"/>
<dbReference type="InterPro" id="IPR036477">
    <property type="entry name" value="Formyl_transf_N_sf"/>
</dbReference>